<protein>
    <submittedName>
        <fullName evidence="2">Uncharacterized protein</fullName>
    </submittedName>
</protein>
<proteinExistence type="predicted"/>
<evidence type="ECO:0000256" key="1">
    <source>
        <dbReference type="SAM" id="MobiDB-lite"/>
    </source>
</evidence>
<name>A0A0H5QJI0_9ZZZZ</name>
<feature type="compositionally biased region" description="Polar residues" evidence="1">
    <location>
        <begin position="1"/>
        <end position="10"/>
    </location>
</feature>
<feature type="region of interest" description="Disordered" evidence="1">
    <location>
        <begin position="1"/>
        <end position="54"/>
    </location>
</feature>
<dbReference type="EMBL" id="LN853450">
    <property type="protein sequence ID" value="CRY95972.1"/>
    <property type="molecule type" value="Genomic_DNA"/>
</dbReference>
<evidence type="ECO:0000313" key="2">
    <source>
        <dbReference type="EMBL" id="CRY95972.1"/>
    </source>
</evidence>
<accession>A0A0H5QJI0</accession>
<dbReference type="AlphaFoldDB" id="A0A0H5QJI0"/>
<sequence length="77" mass="8088">MVSVRSNSRSIGHRKAGRRILGPTAAASESGTADPGPDRRRRASTAAAGVPAREALDLRRRGGCLSEVVHKGQQEAL</sequence>
<reference evidence="2" key="1">
    <citation type="submission" date="2015-06" db="EMBL/GenBank/DDBJ databases">
        <authorList>
            <person name="Joergensen T."/>
        </authorList>
    </citation>
    <scope>NUCLEOTIDE SEQUENCE</scope>
    <source>
        <strain evidence="2">RGFK0845</strain>
    </source>
</reference>
<reference evidence="2" key="2">
    <citation type="submission" date="2015-07" db="EMBL/GenBank/DDBJ databases">
        <title>Plasmids, circular viruses and viroids from rat gut.</title>
        <authorList>
            <person name="Jorgensen T.J."/>
            <person name="Hansen M.A."/>
            <person name="Xu Z."/>
            <person name="Tabak M.A."/>
            <person name="Sorensen S.J."/>
            <person name="Hansen L.H."/>
        </authorList>
    </citation>
    <scope>NUCLEOTIDE SEQUENCE</scope>
    <source>
        <strain evidence="2">RGFK0845</strain>
    </source>
</reference>
<organism evidence="2">
    <name type="scientific">uncultured prokaryote</name>
    <dbReference type="NCBI Taxonomy" id="198431"/>
    <lineage>
        <taxon>unclassified sequences</taxon>
        <taxon>environmental samples</taxon>
    </lineage>
</organism>